<feature type="compositionally biased region" description="Polar residues" evidence="1">
    <location>
        <begin position="1"/>
        <end position="11"/>
    </location>
</feature>
<dbReference type="PANTHER" id="PTHR38463:SF1">
    <property type="entry name" value="STRESS RESPONSE PROTEIN YSNF"/>
    <property type="match status" value="1"/>
</dbReference>
<dbReference type="Pfam" id="PF05239">
    <property type="entry name" value="PRC"/>
    <property type="match status" value="1"/>
</dbReference>
<comment type="caution">
    <text evidence="4">The sequence shown here is derived from an EMBL/GenBank/DDBJ whole genome shotgun (WGS) entry which is preliminary data.</text>
</comment>
<name>A0ABV5CK82_9ACTN</name>
<gene>
    <name evidence="4" type="ORF">AAFH96_04680</name>
</gene>
<dbReference type="Pfam" id="PF09557">
    <property type="entry name" value="DUF2382"/>
    <property type="match status" value="1"/>
</dbReference>
<evidence type="ECO:0000313" key="5">
    <source>
        <dbReference type="Proteomes" id="UP001582793"/>
    </source>
</evidence>
<protein>
    <submittedName>
        <fullName evidence="4">PRC and DUF2382 domain-containing protein</fullName>
    </submittedName>
</protein>
<dbReference type="EMBL" id="JBCGDC010000009">
    <property type="protein sequence ID" value="MFB6392395.1"/>
    <property type="molecule type" value="Genomic_DNA"/>
</dbReference>
<feature type="domain" description="PRC-barrel" evidence="2">
    <location>
        <begin position="4"/>
        <end position="76"/>
    </location>
</feature>
<feature type="compositionally biased region" description="Basic and acidic residues" evidence="1">
    <location>
        <begin position="209"/>
        <end position="242"/>
    </location>
</feature>
<dbReference type="PANTHER" id="PTHR38463">
    <property type="entry name" value="STRESS RESPONSE PROTEIN YSNF"/>
    <property type="match status" value="1"/>
</dbReference>
<evidence type="ECO:0000256" key="1">
    <source>
        <dbReference type="SAM" id="MobiDB-lite"/>
    </source>
</evidence>
<evidence type="ECO:0000259" key="3">
    <source>
        <dbReference type="Pfam" id="PF09557"/>
    </source>
</evidence>
<feature type="domain" description="DUF2382" evidence="3">
    <location>
        <begin position="128"/>
        <end position="237"/>
    </location>
</feature>
<feature type="compositionally biased region" description="Basic and acidic residues" evidence="1">
    <location>
        <begin position="127"/>
        <end position="142"/>
    </location>
</feature>
<dbReference type="SUPFAM" id="SSF50346">
    <property type="entry name" value="PRC-barrel domain"/>
    <property type="match status" value="1"/>
</dbReference>
<dbReference type="RefSeq" id="WP_375733158.1">
    <property type="nucleotide sequence ID" value="NZ_JBCGDC010000009.1"/>
</dbReference>
<keyword evidence="5" id="KW-1185">Reference proteome</keyword>
<dbReference type="InterPro" id="IPR014747">
    <property type="entry name" value="Bac_photo_RC_H_C"/>
</dbReference>
<feature type="region of interest" description="Disordered" evidence="1">
    <location>
        <begin position="108"/>
        <end position="143"/>
    </location>
</feature>
<dbReference type="InterPro" id="IPR052967">
    <property type="entry name" value="Stress_Response_Assoc"/>
</dbReference>
<accession>A0ABV5CK82</accession>
<feature type="region of interest" description="Disordered" evidence="1">
    <location>
        <begin position="1"/>
        <end position="23"/>
    </location>
</feature>
<proteinExistence type="predicted"/>
<evidence type="ECO:0000259" key="2">
    <source>
        <dbReference type="Pfam" id="PF05239"/>
    </source>
</evidence>
<dbReference type="Proteomes" id="UP001582793">
    <property type="component" value="Unassembled WGS sequence"/>
</dbReference>
<reference evidence="4 5" key="1">
    <citation type="submission" date="2024-04" db="EMBL/GenBank/DDBJ databases">
        <title>Polymorphospora sp. isolated from Baiyangdian Lake in Xiong'an New Area.</title>
        <authorList>
            <person name="Zhang X."/>
            <person name="Liu J."/>
        </authorList>
    </citation>
    <scope>NUCLEOTIDE SEQUENCE [LARGE SCALE GENOMIC DNA]</scope>
    <source>
        <strain evidence="4 5">2-325</strain>
    </source>
</reference>
<sequence>MMRMTQNQLSMLQGRPVEDGSGKKIGTVGQIWMDRTGEPNWVSVKTGLFGKRESMVPLEPARMQQDHLVVPYDKDMIKNAPHVEAGANEPLSDPEIDDLYTYYNLEQTPPAKGASAPARHAQGRQEQLTRSEERLHVGKSREPAGAARLRKYVVTENVHTTVPVTHDEVRLDHESITADNVGNERPDIGDATREIDLYAEQPVVGKERVPVERVRMTEDDVTEDRSIDEPVRREKIEADFPDRGGQPRNG</sequence>
<dbReference type="InterPro" id="IPR019060">
    <property type="entry name" value="DUF2382"/>
</dbReference>
<dbReference type="InterPro" id="IPR027275">
    <property type="entry name" value="PRC-brl_dom"/>
</dbReference>
<dbReference type="Gene3D" id="3.90.50.10">
    <property type="entry name" value="Photosynthetic Reaction Center, subunit H, domain 2"/>
    <property type="match status" value="1"/>
</dbReference>
<feature type="region of interest" description="Disordered" evidence="1">
    <location>
        <begin position="209"/>
        <end position="250"/>
    </location>
</feature>
<dbReference type="InterPro" id="IPR011033">
    <property type="entry name" value="PRC_barrel-like_sf"/>
</dbReference>
<organism evidence="4 5">
    <name type="scientific">Polymorphospora lycopeni</name>
    <dbReference type="NCBI Taxonomy" id="3140240"/>
    <lineage>
        <taxon>Bacteria</taxon>
        <taxon>Bacillati</taxon>
        <taxon>Actinomycetota</taxon>
        <taxon>Actinomycetes</taxon>
        <taxon>Micromonosporales</taxon>
        <taxon>Micromonosporaceae</taxon>
        <taxon>Polymorphospora</taxon>
    </lineage>
</organism>
<evidence type="ECO:0000313" key="4">
    <source>
        <dbReference type="EMBL" id="MFB6392395.1"/>
    </source>
</evidence>